<evidence type="ECO:0000313" key="2">
    <source>
        <dbReference type="EMBL" id="TLU72542.1"/>
    </source>
</evidence>
<gene>
    <name evidence="2" type="ORF">FE263_10835</name>
</gene>
<sequence>MTDTLTIYLSGDAWQGNPEAEVNVNGVNVGGVLDVAAINAQDDVQAFTFTGNFGTRPVVAVSYLNDPYTGTPAQQQNLYLDGFSYDNVSQLGDKKAYYYDQTNTFTLSASATPAIRAAAFKSSLGVDVHLDYWNTSYGLIGGTGGNEALVARSLAYLGITNLRVGVPTAQTLPEMEALAASGAKFDVLMPSTSSSSLLTSQLAAIAPIASAVMAVEGPNEVNLTSDFSWNGSSTLGAAAAYQSALYAAVEATPDLAKDAVYSLTLGGVGASGYAGLGNLSAAATDGNMHVYYQNGLPPASTLQYALGLATTSTPSDPTVITETNYTSAPMISGSVSVDVQARYDLDLLMDATKDGVQATFLYELLDEQVDPKDTNNEDHFGLFNADGTPKEVATAIHNLMATLSDTGSAASTFTPGALAYTISGLPASGDTLLMEKSNGAFDLVVWAEPEIWNAKTSTPIAATPRATIVQFAGIQSEVKVVDPLTGNTVSDSFKVSSVVLSVTDHPLIVEVEPAAVSLPAGLSTVGAGPNVVALNLSEDAFQGDAQFTVSVDGTQVGGTMTVTASHAAGQTQLLNIDGTFGAGKHTVAVDFLNDLYTPGVGDRNLYVTSSSYNGAAITGGSLTLDSAGTQTMSFINPAQALPTVGAG</sequence>
<comment type="caution">
    <text evidence="2">The sequence shown here is derived from an EMBL/GenBank/DDBJ whole genome shotgun (WGS) entry which is preliminary data.</text>
</comment>
<dbReference type="EMBL" id="VCDI01000003">
    <property type="protein sequence ID" value="TLU72542.1"/>
    <property type="molecule type" value="Genomic_DNA"/>
</dbReference>
<evidence type="ECO:0000259" key="1">
    <source>
        <dbReference type="Pfam" id="PF16841"/>
    </source>
</evidence>
<reference evidence="2 3" key="1">
    <citation type="submission" date="2019-05" db="EMBL/GenBank/DDBJ databases">
        <authorList>
            <person name="Pankratov T."/>
            <person name="Grouzdev D."/>
        </authorList>
    </citation>
    <scope>NUCLEOTIDE SEQUENCE [LARGE SCALE GENOMIC DNA]</scope>
    <source>
        <strain evidence="2 3">KEBCLARHB70R</strain>
    </source>
</reference>
<dbReference type="Proteomes" id="UP000305654">
    <property type="component" value="Unassembled WGS sequence"/>
</dbReference>
<proteinExistence type="predicted"/>
<organism evidence="2 3">
    <name type="scientific">Lichenicoccus roseus</name>
    <dbReference type="NCBI Taxonomy" id="2683649"/>
    <lineage>
        <taxon>Bacteria</taxon>
        <taxon>Pseudomonadati</taxon>
        <taxon>Pseudomonadota</taxon>
        <taxon>Alphaproteobacteria</taxon>
        <taxon>Acetobacterales</taxon>
        <taxon>Acetobacteraceae</taxon>
        <taxon>Lichenicoccus</taxon>
    </lineage>
</organism>
<feature type="domain" description="Carbohydrate binding module xylan-binding" evidence="1">
    <location>
        <begin position="4"/>
        <end position="91"/>
    </location>
</feature>
<evidence type="ECO:0000313" key="3">
    <source>
        <dbReference type="Proteomes" id="UP000305654"/>
    </source>
</evidence>
<name>A0A5R9J4R2_9PROT</name>
<feature type="non-terminal residue" evidence="2">
    <location>
        <position position="647"/>
    </location>
</feature>
<dbReference type="AlphaFoldDB" id="A0A5R9J4R2"/>
<feature type="domain" description="Carbohydrate binding module xylan-binding" evidence="1">
    <location>
        <begin position="539"/>
        <end position="615"/>
    </location>
</feature>
<accession>A0A5R9J4R2</accession>
<protein>
    <recommendedName>
        <fullName evidence="1">Carbohydrate binding module xylan-binding domain-containing protein</fullName>
    </recommendedName>
</protein>
<dbReference type="InterPro" id="IPR031768">
    <property type="entry name" value="CBM60_xylan-bd"/>
</dbReference>
<dbReference type="SUPFAM" id="SSF51445">
    <property type="entry name" value="(Trans)glycosidases"/>
    <property type="match status" value="1"/>
</dbReference>
<keyword evidence="3" id="KW-1185">Reference proteome</keyword>
<dbReference type="Pfam" id="PF16841">
    <property type="entry name" value="CBM60"/>
    <property type="match status" value="2"/>
</dbReference>
<dbReference type="InterPro" id="IPR017853">
    <property type="entry name" value="GH"/>
</dbReference>
<dbReference type="Gene3D" id="2.60.60.40">
    <property type="match status" value="2"/>
</dbReference>
<dbReference type="Gene3D" id="3.20.20.80">
    <property type="entry name" value="Glycosidases"/>
    <property type="match status" value="1"/>
</dbReference>
<dbReference type="RefSeq" id="WP_205880335.1">
    <property type="nucleotide sequence ID" value="NZ_VCDI01000003.1"/>
</dbReference>